<evidence type="ECO:0000256" key="1">
    <source>
        <dbReference type="SAM" id="SignalP"/>
    </source>
</evidence>
<dbReference type="Pfam" id="PF09697">
    <property type="entry name" value="Porph_ging"/>
    <property type="match status" value="1"/>
</dbReference>
<proteinExistence type="predicted"/>
<evidence type="ECO:0000313" key="3">
    <source>
        <dbReference type="Proteomes" id="UP000321938"/>
    </source>
</evidence>
<evidence type="ECO:0000313" key="2">
    <source>
        <dbReference type="EMBL" id="TXE17652.1"/>
    </source>
</evidence>
<dbReference type="AlphaFoldDB" id="A0A5C7B6X4"/>
<protein>
    <submittedName>
        <fullName evidence="2">GLPGLI family protein</fullName>
    </submittedName>
</protein>
<sequence>MKVLVKLIIVSIFLLCGTINAQEFIGEATYKSKRQIDVKLDSTQMYSGMQEQVMEMLKKQFEKTHILTFNKEESVYIEEESLGAPNPQGMQMTIIGAGGSDVLYKNLKEKRNTNMRETFSKLFLVKGGLKEHEWTLESDTKNIGEYTCFKATMTREVEEVKSGFTIDKDEDSHEKVDKEAPMKTITITAWYTPQIPVSAGPAGYHGLPGLILETNDGSQTIICSKIIINPKKSNEIIEPTKGKEVTQEEFDAILIKKMKDMQERFRPNGRGDGERIEIRIGG</sequence>
<keyword evidence="3" id="KW-1185">Reference proteome</keyword>
<reference evidence="2 3" key="1">
    <citation type="submission" date="2019-08" db="EMBL/GenBank/DDBJ databases">
        <title>Genome of Psychroserpens burtonensis ACAM 167.</title>
        <authorList>
            <person name="Bowman J.P."/>
        </authorList>
    </citation>
    <scope>NUCLEOTIDE SEQUENCE [LARGE SCALE GENOMIC DNA]</scope>
    <source>
        <strain evidence="2 3">ACAM 167</strain>
    </source>
</reference>
<gene>
    <name evidence="2" type="ORF">ES692_08795</name>
</gene>
<dbReference type="InterPro" id="IPR005901">
    <property type="entry name" value="GLPGLI"/>
</dbReference>
<comment type="caution">
    <text evidence="2">The sequence shown here is derived from an EMBL/GenBank/DDBJ whole genome shotgun (WGS) entry which is preliminary data.</text>
</comment>
<keyword evidence="1" id="KW-0732">Signal</keyword>
<dbReference type="STRING" id="1123037.GCA_000425305_01618"/>
<dbReference type="EMBL" id="VOSB01000011">
    <property type="protein sequence ID" value="TXE17652.1"/>
    <property type="molecule type" value="Genomic_DNA"/>
</dbReference>
<name>A0A5C7B6X4_9FLAO</name>
<dbReference type="Proteomes" id="UP000321938">
    <property type="component" value="Unassembled WGS sequence"/>
</dbReference>
<accession>A0A5C7B6X4</accession>
<dbReference type="OrthoDB" id="1068986at2"/>
<dbReference type="RefSeq" id="WP_028871585.1">
    <property type="nucleotide sequence ID" value="NZ_VOSB01000011.1"/>
</dbReference>
<feature type="signal peptide" evidence="1">
    <location>
        <begin position="1"/>
        <end position="21"/>
    </location>
</feature>
<dbReference type="NCBIfam" id="TIGR01200">
    <property type="entry name" value="GLPGLI"/>
    <property type="match status" value="1"/>
</dbReference>
<feature type="chain" id="PRO_5022933070" evidence="1">
    <location>
        <begin position="22"/>
        <end position="282"/>
    </location>
</feature>
<organism evidence="2 3">
    <name type="scientific">Psychroserpens burtonensis</name>
    <dbReference type="NCBI Taxonomy" id="49278"/>
    <lineage>
        <taxon>Bacteria</taxon>
        <taxon>Pseudomonadati</taxon>
        <taxon>Bacteroidota</taxon>
        <taxon>Flavobacteriia</taxon>
        <taxon>Flavobacteriales</taxon>
        <taxon>Flavobacteriaceae</taxon>
        <taxon>Psychroserpens</taxon>
    </lineage>
</organism>